<feature type="region of interest" description="Disordered" evidence="1">
    <location>
        <begin position="66"/>
        <end position="104"/>
    </location>
</feature>
<feature type="region of interest" description="Disordered" evidence="1">
    <location>
        <begin position="243"/>
        <end position="271"/>
    </location>
</feature>
<feature type="compositionally biased region" description="Polar residues" evidence="1">
    <location>
        <begin position="1"/>
        <end position="28"/>
    </location>
</feature>
<feature type="region of interest" description="Disordered" evidence="1">
    <location>
        <begin position="1"/>
        <end position="51"/>
    </location>
</feature>
<organism evidence="2">
    <name type="scientific">Zea mays</name>
    <name type="common">Maize</name>
    <dbReference type="NCBI Taxonomy" id="4577"/>
    <lineage>
        <taxon>Eukaryota</taxon>
        <taxon>Viridiplantae</taxon>
        <taxon>Streptophyta</taxon>
        <taxon>Embryophyta</taxon>
        <taxon>Tracheophyta</taxon>
        <taxon>Spermatophyta</taxon>
        <taxon>Magnoliopsida</taxon>
        <taxon>Liliopsida</taxon>
        <taxon>Poales</taxon>
        <taxon>Poaceae</taxon>
        <taxon>PACMAD clade</taxon>
        <taxon>Panicoideae</taxon>
        <taxon>Andropogonodae</taxon>
        <taxon>Andropogoneae</taxon>
        <taxon>Tripsacinae</taxon>
        <taxon>Zea</taxon>
    </lineage>
</organism>
<feature type="compositionally biased region" description="Basic and acidic residues" evidence="1">
    <location>
        <begin position="243"/>
        <end position="257"/>
    </location>
</feature>
<evidence type="ECO:0000256" key="1">
    <source>
        <dbReference type="SAM" id="MobiDB-lite"/>
    </source>
</evidence>
<dbReference type="AlphaFoldDB" id="C4JBP9"/>
<reference evidence="2" key="1">
    <citation type="journal article" date="2009" name="PLoS Genet.">
        <title>Sequencing, mapping, and analysis of 27,455 maize full-length cDNAs.</title>
        <authorList>
            <person name="Soderlund C."/>
            <person name="Descour A."/>
            <person name="Kudrna D."/>
            <person name="Bomhoff M."/>
            <person name="Boyd L."/>
            <person name="Currie J."/>
            <person name="Angelova A."/>
            <person name="Collura K."/>
            <person name="Wissotski M."/>
            <person name="Ashley E."/>
            <person name="Morrow D."/>
            <person name="Fernandes J."/>
            <person name="Walbot V."/>
            <person name="Yu Y."/>
        </authorList>
    </citation>
    <scope>NUCLEOTIDE SEQUENCE</scope>
    <source>
        <strain evidence="2">B73</strain>
    </source>
</reference>
<feature type="compositionally biased region" description="Basic residues" evidence="1">
    <location>
        <begin position="90"/>
        <end position="104"/>
    </location>
</feature>
<sequence>MTKNQKGMASPSKDNSWVAEQSLNHPALSSQGGGHGDSGGGGREPPRAARGRRVLLVVLPLVGRRGVGGGRARRVRSAPPLVPRPLGGPRRQRRRRRGRRGRRVRHGVEQLHGLQHRVHGVDGDGVPVVDGGAHAGRRVGRRRPQRHLVARVLHRQVVVAGGAVGGQRVHGPVAGFQAPQRVVHGHRVEQQQRRLAVRAQVPVAGHEPAHGLVRRAERRHAAAHRRLERRQSVGGLVQQRRERLAPALGHERRDVGRRLRRGAAAGGGGRG</sequence>
<proteinExistence type="evidence at transcript level"/>
<feature type="compositionally biased region" description="Gly residues" evidence="1">
    <location>
        <begin position="31"/>
        <end position="43"/>
    </location>
</feature>
<dbReference type="EMBL" id="BT088246">
    <property type="protein sequence ID" value="ACR38599.1"/>
    <property type="molecule type" value="mRNA"/>
</dbReference>
<protein>
    <submittedName>
        <fullName evidence="2">Uncharacterized protein</fullName>
    </submittedName>
</protein>
<evidence type="ECO:0000313" key="2">
    <source>
        <dbReference type="EMBL" id="ACR38599.1"/>
    </source>
</evidence>
<reference evidence="2" key="2">
    <citation type="submission" date="2012-06" db="EMBL/GenBank/DDBJ databases">
        <authorList>
            <person name="Yu Y."/>
            <person name="Currie J."/>
            <person name="Lomeli R."/>
            <person name="Angelova A."/>
            <person name="Collura K."/>
            <person name="Wissotski M."/>
            <person name="Campos D."/>
            <person name="Kudrna D."/>
            <person name="Golser W."/>
            <person name="Ashely E."/>
            <person name="Descour A."/>
            <person name="Fernandes J."/>
            <person name="Soderlund C."/>
            <person name="Walbot V."/>
        </authorList>
    </citation>
    <scope>NUCLEOTIDE SEQUENCE</scope>
    <source>
        <strain evidence="2">B73</strain>
    </source>
</reference>
<name>C4JBP9_MAIZE</name>
<accession>C4JBP9</accession>